<keyword evidence="4 5" id="KW-0472">Membrane</keyword>
<feature type="transmembrane region" description="Helical" evidence="5">
    <location>
        <begin position="153"/>
        <end position="173"/>
    </location>
</feature>
<dbReference type="Gene3D" id="1.20.1250.20">
    <property type="entry name" value="MFS general substrate transporter like domains"/>
    <property type="match status" value="1"/>
</dbReference>
<feature type="transmembrane region" description="Helical" evidence="5">
    <location>
        <begin position="97"/>
        <end position="116"/>
    </location>
</feature>
<dbReference type="PROSITE" id="PS50850">
    <property type="entry name" value="MFS"/>
    <property type="match status" value="1"/>
</dbReference>
<organism evidence="7 8">
    <name type="scientific">Elysia crispata</name>
    <name type="common">lettuce slug</name>
    <dbReference type="NCBI Taxonomy" id="231223"/>
    <lineage>
        <taxon>Eukaryota</taxon>
        <taxon>Metazoa</taxon>
        <taxon>Spiralia</taxon>
        <taxon>Lophotrochozoa</taxon>
        <taxon>Mollusca</taxon>
        <taxon>Gastropoda</taxon>
        <taxon>Heterobranchia</taxon>
        <taxon>Euthyneura</taxon>
        <taxon>Panpulmonata</taxon>
        <taxon>Sacoglossa</taxon>
        <taxon>Placobranchoidea</taxon>
        <taxon>Plakobranchidae</taxon>
        <taxon>Elysia</taxon>
    </lineage>
</organism>
<evidence type="ECO:0000256" key="2">
    <source>
        <dbReference type="ARBA" id="ARBA00022692"/>
    </source>
</evidence>
<dbReference type="PANTHER" id="PTHR24064">
    <property type="entry name" value="SOLUTE CARRIER FAMILY 22 MEMBER"/>
    <property type="match status" value="1"/>
</dbReference>
<dbReference type="EMBL" id="JAWDGP010003588">
    <property type="protein sequence ID" value="KAK3772878.1"/>
    <property type="molecule type" value="Genomic_DNA"/>
</dbReference>
<dbReference type="GO" id="GO:0016020">
    <property type="term" value="C:membrane"/>
    <property type="evidence" value="ECO:0007669"/>
    <property type="project" value="UniProtKB-SubCell"/>
</dbReference>
<feature type="domain" description="Major facilitator superfamily (MFS) profile" evidence="6">
    <location>
        <begin position="1"/>
        <end position="490"/>
    </location>
</feature>
<feature type="transmembrane region" description="Helical" evidence="5">
    <location>
        <begin position="433"/>
        <end position="453"/>
    </location>
</feature>
<gene>
    <name evidence="7" type="ORF">RRG08_024063</name>
</gene>
<reference evidence="7" key="1">
    <citation type="journal article" date="2023" name="G3 (Bethesda)">
        <title>A reference genome for the long-term kleptoplast-retaining sea slug Elysia crispata morphotype clarki.</title>
        <authorList>
            <person name="Eastman K.E."/>
            <person name="Pendleton A.L."/>
            <person name="Shaikh M.A."/>
            <person name="Suttiyut T."/>
            <person name="Ogas R."/>
            <person name="Tomko P."/>
            <person name="Gavelis G."/>
            <person name="Widhalm J.R."/>
            <person name="Wisecaver J.H."/>
        </authorList>
    </citation>
    <scope>NUCLEOTIDE SEQUENCE</scope>
    <source>
        <strain evidence="7">ECLA1</strain>
    </source>
</reference>
<feature type="transmembrane region" description="Helical" evidence="5">
    <location>
        <begin position="128"/>
        <end position="147"/>
    </location>
</feature>
<feature type="transmembrane region" description="Helical" evidence="5">
    <location>
        <begin position="300"/>
        <end position="320"/>
    </location>
</feature>
<comment type="caution">
    <text evidence="7">The sequence shown here is derived from an EMBL/GenBank/DDBJ whole genome shotgun (WGS) entry which is preliminary data.</text>
</comment>
<evidence type="ECO:0000256" key="4">
    <source>
        <dbReference type="ARBA" id="ARBA00023136"/>
    </source>
</evidence>
<sequence>MGAQDFRCAVPSFPNDTFSIQNEAHARLINATIPFDKEKDSISQCLQYKVSLDNSTAQSTNVTKAETQSCSRWVYSSDVFSSSFISELNLVCDREMYISHANMMSMAGLMLGSLICGAFSDQFGRKKAFLFFYWFHMIVAFGTILATSVPAFLISRLLVAGTGMAFYMSIYVLITEMVAPQKRVLAGTCANLGWVLGMLLLLLLAYFFRYWKTLQLALSIPLLIIAITYFWLIPESPRWLLSKGRYSEAQTILTEMARVNKKDFPQKLLLRETHEETSNDEKKIPEVTQVSESRLKSLMLLFKSPILCVRLGILGFSWAVNSMVYYGVTLNMGSIIPGDIYINFLIMSLLELVSHLMVPLSLRWVGRRLFYCVLVFIGGGACLATILPIVLNYESEWVMISLSNLGKFCITAAFNVMWLYTSELLPTPARQSGIGFCSFVGRVGGVISPYIVSLQTVLGGRVGEAAPLLVFGATAVAAGVLCLLLPETTRRKLPETVVEAENLKRSKENAV</sequence>
<proteinExistence type="predicted"/>
<protein>
    <recommendedName>
        <fullName evidence="6">Major facilitator superfamily (MFS) profile domain-containing protein</fullName>
    </recommendedName>
</protein>
<accession>A0AAE0ZPF4</accession>
<dbReference type="InterPro" id="IPR036259">
    <property type="entry name" value="MFS_trans_sf"/>
</dbReference>
<dbReference type="CDD" id="cd17317">
    <property type="entry name" value="MFS_SLC22"/>
    <property type="match status" value="1"/>
</dbReference>
<feature type="transmembrane region" description="Helical" evidence="5">
    <location>
        <begin position="465"/>
        <end position="485"/>
    </location>
</feature>
<keyword evidence="8" id="KW-1185">Reference proteome</keyword>
<feature type="transmembrane region" description="Helical" evidence="5">
    <location>
        <begin position="185"/>
        <end position="208"/>
    </location>
</feature>
<feature type="transmembrane region" description="Helical" evidence="5">
    <location>
        <begin position="369"/>
        <end position="391"/>
    </location>
</feature>
<evidence type="ECO:0000313" key="8">
    <source>
        <dbReference type="Proteomes" id="UP001283361"/>
    </source>
</evidence>
<dbReference type="InterPro" id="IPR005828">
    <property type="entry name" value="MFS_sugar_transport-like"/>
</dbReference>
<evidence type="ECO:0000256" key="5">
    <source>
        <dbReference type="SAM" id="Phobius"/>
    </source>
</evidence>
<comment type="subcellular location">
    <subcellularLocation>
        <location evidence="1">Membrane</location>
        <topology evidence="1">Multi-pass membrane protein</topology>
    </subcellularLocation>
</comment>
<dbReference type="Pfam" id="PF00083">
    <property type="entry name" value="Sugar_tr"/>
    <property type="match status" value="1"/>
</dbReference>
<evidence type="ECO:0000256" key="3">
    <source>
        <dbReference type="ARBA" id="ARBA00022989"/>
    </source>
</evidence>
<dbReference type="SUPFAM" id="SSF103473">
    <property type="entry name" value="MFS general substrate transporter"/>
    <property type="match status" value="1"/>
</dbReference>
<feature type="transmembrane region" description="Helical" evidence="5">
    <location>
        <begin position="214"/>
        <end position="233"/>
    </location>
</feature>
<evidence type="ECO:0000313" key="7">
    <source>
        <dbReference type="EMBL" id="KAK3772878.1"/>
    </source>
</evidence>
<evidence type="ECO:0000256" key="1">
    <source>
        <dbReference type="ARBA" id="ARBA00004141"/>
    </source>
</evidence>
<keyword evidence="3 5" id="KW-1133">Transmembrane helix</keyword>
<dbReference type="InterPro" id="IPR020846">
    <property type="entry name" value="MFS_dom"/>
</dbReference>
<dbReference type="Proteomes" id="UP001283361">
    <property type="component" value="Unassembled WGS sequence"/>
</dbReference>
<keyword evidence="2 5" id="KW-0812">Transmembrane</keyword>
<dbReference type="AlphaFoldDB" id="A0AAE0ZPF4"/>
<dbReference type="GO" id="GO:0022857">
    <property type="term" value="F:transmembrane transporter activity"/>
    <property type="evidence" value="ECO:0007669"/>
    <property type="project" value="InterPro"/>
</dbReference>
<feature type="transmembrane region" description="Helical" evidence="5">
    <location>
        <begin position="397"/>
        <end position="421"/>
    </location>
</feature>
<name>A0AAE0ZPF4_9GAST</name>
<evidence type="ECO:0000259" key="6">
    <source>
        <dbReference type="PROSITE" id="PS50850"/>
    </source>
</evidence>
<feature type="transmembrane region" description="Helical" evidence="5">
    <location>
        <begin position="340"/>
        <end position="362"/>
    </location>
</feature>